<dbReference type="PANTHER" id="PTHR31356">
    <property type="entry name" value="THYLAKOID LUMENAL 29 KDA PROTEIN, CHLOROPLASTIC-RELATED"/>
    <property type="match status" value="1"/>
</dbReference>
<dbReference type="Proteomes" id="UP001497453">
    <property type="component" value="Chromosome 1"/>
</dbReference>
<evidence type="ECO:0000256" key="10">
    <source>
        <dbReference type="RuleBase" id="RU363051"/>
    </source>
</evidence>
<dbReference type="CDD" id="cd00692">
    <property type="entry name" value="ligninase"/>
    <property type="match status" value="1"/>
</dbReference>
<evidence type="ECO:0000313" key="13">
    <source>
        <dbReference type="EMBL" id="CAL1697179.1"/>
    </source>
</evidence>
<evidence type="ECO:0000256" key="7">
    <source>
        <dbReference type="ARBA" id="ARBA00023004"/>
    </source>
</evidence>
<keyword evidence="3" id="KW-0349">Heme</keyword>
<dbReference type="Gene3D" id="1.10.520.10">
    <property type="match status" value="1"/>
</dbReference>
<comment type="similarity">
    <text evidence="1 10">Belongs to the peroxidase family. Ligninase subfamily.</text>
</comment>
<sequence>MSFMNTLIFVSLAIAALAAPSARVAYSTGRTARNAACCMWFDILDDVQENLFDGGECGEEAHESLRLTFHDAIGFSLSAQRQGRVGGGGADGSIMAFSEIETNFHANNGVDEVVEEQRPFALKHGVSFGDFIQFAGAVGVSNCAGGPRLQFLVAFDATNKIFARMSDAGFSPIEVVDLLAFHAVAAQDHVDETIPGTPFNSTPSSFDAQFFVEVSHLPELMTRYSDQRLQTLLRGNLFPGNGSNVGEVMSPLRGEFRLQSDSEISHGIRMACQWQSFITNHNAMVAKFEAAMAKMAILGHNARDLVDCSEVIPGLSLRQQNSPQARLSETSKLFAQLLHSLSYLLILPCHFRRSCATLVNHLRVCIGLMNSMLWCPYMGRFYRYCAVPVLRGSRLSKYINWAVL</sequence>
<comment type="cofactor">
    <cofactor evidence="10">
        <name>Ca(2+)</name>
        <dbReference type="ChEBI" id="CHEBI:29108"/>
    </cofactor>
    <text evidence="10">Binds 2 calcium ions per subunit.</text>
</comment>
<organism evidence="13 14">
    <name type="scientific">Somion occarium</name>
    <dbReference type="NCBI Taxonomy" id="3059160"/>
    <lineage>
        <taxon>Eukaryota</taxon>
        <taxon>Fungi</taxon>
        <taxon>Dikarya</taxon>
        <taxon>Basidiomycota</taxon>
        <taxon>Agaricomycotina</taxon>
        <taxon>Agaricomycetes</taxon>
        <taxon>Polyporales</taxon>
        <taxon>Cerrenaceae</taxon>
        <taxon>Somion</taxon>
    </lineage>
</organism>
<keyword evidence="14" id="KW-1185">Reference proteome</keyword>
<keyword evidence="2 10" id="KW-0575">Peroxidase</keyword>
<dbReference type="InterPro" id="IPR044831">
    <property type="entry name" value="Ccp1-like"/>
</dbReference>
<dbReference type="PRINTS" id="PR00458">
    <property type="entry name" value="PEROXIDASE"/>
</dbReference>
<keyword evidence="4 10" id="KW-0479">Metal-binding</keyword>
<evidence type="ECO:0000256" key="5">
    <source>
        <dbReference type="ARBA" id="ARBA00022729"/>
    </source>
</evidence>
<reference evidence="14" key="1">
    <citation type="submission" date="2024-04" db="EMBL/GenBank/DDBJ databases">
        <authorList>
            <person name="Shaw F."/>
            <person name="Minotto A."/>
        </authorList>
    </citation>
    <scope>NUCLEOTIDE SEQUENCE [LARGE SCALE GENOMIC DNA]</scope>
</reference>
<evidence type="ECO:0000256" key="1">
    <source>
        <dbReference type="ARBA" id="ARBA00006089"/>
    </source>
</evidence>
<keyword evidence="7" id="KW-0408">Iron</keyword>
<evidence type="ECO:0000256" key="4">
    <source>
        <dbReference type="ARBA" id="ARBA00022723"/>
    </source>
</evidence>
<dbReference type="PROSITE" id="PS00436">
    <property type="entry name" value="PEROXIDASE_2"/>
    <property type="match status" value="1"/>
</dbReference>
<dbReference type="PRINTS" id="PR00462">
    <property type="entry name" value="LIGNINASE"/>
</dbReference>
<keyword evidence="6 10" id="KW-0560">Oxidoreductase</keyword>
<dbReference type="InterPro" id="IPR019794">
    <property type="entry name" value="Peroxidases_AS"/>
</dbReference>
<evidence type="ECO:0000259" key="12">
    <source>
        <dbReference type="Pfam" id="PF11895"/>
    </source>
</evidence>
<keyword evidence="10" id="KW-0106">Calcium</keyword>
<feature type="domain" description="Fungal ligninase C-terminal" evidence="12">
    <location>
        <begin position="284"/>
        <end position="321"/>
    </location>
</feature>
<feature type="signal peptide" evidence="10">
    <location>
        <begin position="1"/>
        <end position="18"/>
    </location>
</feature>
<name>A0ABP1CRJ7_9APHY</name>
<dbReference type="Pfam" id="PF11895">
    <property type="entry name" value="Peroxidase_ext"/>
    <property type="match status" value="1"/>
</dbReference>
<gene>
    <name evidence="13" type="ORF">GFSPODELE1_LOCUS1524</name>
</gene>
<dbReference type="InterPro" id="IPR010255">
    <property type="entry name" value="Haem_peroxidase_sf"/>
</dbReference>
<proteinExistence type="inferred from homology"/>
<evidence type="ECO:0000313" key="14">
    <source>
        <dbReference type="Proteomes" id="UP001497453"/>
    </source>
</evidence>
<evidence type="ECO:0000256" key="8">
    <source>
        <dbReference type="ARBA" id="ARBA00023180"/>
    </source>
</evidence>
<feature type="chain" id="PRO_5044986641" description="Peroxidase" evidence="10">
    <location>
        <begin position="19"/>
        <end position="404"/>
    </location>
</feature>
<dbReference type="EC" id="1.11.1.-" evidence="10"/>
<dbReference type="SUPFAM" id="SSF48113">
    <property type="entry name" value="Heme-dependent peroxidases"/>
    <property type="match status" value="1"/>
</dbReference>
<dbReference type="Pfam" id="PF00141">
    <property type="entry name" value="peroxidase"/>
    <property type="match status" value="1"/>
</dbReference>
<dbReference type="InterPro" id="IPR002016">
    <property type="entry name" value="Haem_peroxidase"/>
</dbReference>
<keyword evidence="9" id="KW-0439">Lignin degradation</keyword>
<feature type="domain" description="Plant heme peroxidase family profile" evidence="11">
    <location>
        <begin position="46"/>
        <end position="151"/>
    </location>
</feature>
<keyword evidence="5 10" id="KW-0732">Signal</keyword>
<dbReference type="PANTHER" id="PTHR31356:SF66">
    <property type="entry name" value="CATALASE-PEROXIDASE"/>
    <property type="match status" value="1"/>
</dbReference>
<dbReference type="InterPro" id="IPR001621">
    <property type="entry name" value="Ligninase"/>
</dbReference>
<protein>
    <recommendedName>
        <fullName evidence="10">Peroxidase</fullName>
        <ecNumber evidence="10">1.11.1.-</ecNumber>
    </recommendedName>
</protein>
<dbReference type="InterPro" id="IPR024589">
    <property type="entry name" value="Ligninase_C"/>
</dbReference>
<dbReference type="Gene3D" id="1.10.420.10">
    <property type="entry name" value="Peroxidase, domain 2"/>
    <property type="match status" value="1"/>
</dbReference>
<evidence type="ECO:0000259" key="11">
    <source>
        <dbReference type="Pfam" id="PF00141"/>
    </source>
</evidence>
<evidence type="ECO:0000256" key="2">
    <source>
        <dbReference type="ARBA" id="ARBA00022559"/>
    </source>
</evidence>
<evidence type="ECO:0000256" key="9">
    <source>
        <dbReference type="ARBA" id="ARBA00023185"/>
    </source>
</evidence>
<evidence type="ECO:0000256" key="6">
    <source>
        <dbReference type="ARBA" id="ARBA00023002"/>
    </source>
</evidence>
<keyword evidence="8" id="KW-0325">Glycoprotein</keyword>
<evidence type="ECO:0000256" key="3">
    <source>
        <dbReference type="ARBA" id="ARBA00022617"/>
    </source>
</evidence>
<accession>A0ABP1CRJ7</accession>
<dbReference type="EMBL" id="OZ037944">
    <property type="protein sequence ID" value="CAL1697179.1"/>
    <property type="molecule type" value="Genomic_DNA"/>
</dbReference>